<dbReference type="AlphaFoldDB" id="A0A2W1JN13"/>
<proteinExistence type="predicted"/>
<dbReference type="Gene3D" id="3.30.70.60">
    <property type="match status" value="1"/>
</dbReference>
<protein>
    <recommendedName>
        <fullName evidence="4">Type IV pilus assembly protein PilO</fullName>
    </recommendedName>
</protein>
<sequence length="243" mass="25773">MTVTGGFPSENDFGPSYPTAFGITFTPTIQGLLVAVAGIGLAGYLGSLLIGPAIGEFQEVSQQVEEKELALQQSAETARRVNEIVASLNEAKAENAEVRGLFSSQQALDTLLLDLNQLIVGTNAQLLKFTPEYAQSGVITDSSVGEPLNNKLKRSVTSVSFEGNFNQTLTVMQAIDKLQTVLVVRDLSVELPGNNQSELGAPNNLVKSTFKLYAYVPLTPEEAAAAAQAAAEAQAAQQAEQQK</sequence>
<dbReference type="InterPro" id="IPR014717">
    <property type="entry name" value="Transl_elong_EF1B/ribsomal_bS6"/>
</dbReference>
<dbReference type="RefSeq" id="WP_110984732.1">
    <property type="nucleotide sequence ID" value="NZ_CAWNWM010000002.1"/>
</dbReference>
<evidence type="ECO:0008006" key="4">
    <source>
        <dbReference type="Google" id="ProtNLM"/>
    </source>
</evidence>
<dbReference type="EMBL" id="PQWO01000002">
    <property type="protein sequence ID" value="PZD74730.1"/>
    <property type="molecule type" value="Genomic_DNA"/>
</dbReference>
<dbReference type="Proteomes" id="UP000248857">
    <property type="component" value="Unassembled WGS sequence"/>
</dbReference>
<organism evidence="2 3">
    <name type="scientific">Acaryochloris thomasi RCC1774</name>
    <dbReference type="NCBI Taxonomy" id="1764569"/>
    <lineage>
        <taxon>Bacteria</taxon>
        <taxon>Bacillati</taxon>
        <taxon>Cyanobacteriota</taxon>
        <taxon>Cyanophyceae</taxon>
        <taxon>Acaryochloridales</taxon>
        <taxon>Acaryochloridaceae</taxon>
        <taxon>Acaryochloris</taxon>
        <taxon>Acaryochloris thomasi</taxon>
    </lineage>
</organism>
<evidence type="ECO:0000313" key="3">
    <source>
        <dbReference type="Proteomes" id="UP000248857"/>
    </source>
</evidence>
<comment type="caution">
    <text evidence="2">The sequence shown here is derived from an EMBL/GenBank/DDBJ whole genome shotgun (WGS) entry which is preliminary data.</text>
</comment>
<name>A0A2W1JN13_9CYAN</name>
<keyword evidence="1" id="KW-0472">Membrane</keyword>
<gene>
    <name evidence="2" type="ORF">C1752_00753</name>
</gene>
<keyword evidence="1" id="KW-0812">Transmembrane</keyword>
<keyword evidence="3" id="KW-1185">Reference proteome</keyword>
<evidence type="ECO:0000313" key="2">
    <source>
        <dbReference type="EMBL" id="PZD74730.1"/>
    </source>
</evidence>
<reference evidence="2 3" key="1">
    <citation type="journal article" date="2018" name="Sci. Rep.">
        <title>A novel species of the marine cyanobacterium Acaryochloris with a unique pigment content and lifestyle.</title>
        <authorList>
            <person name="Partensky F."/>
            <person name="Six C."/>
            <person name="Ratin M."/>
            <person name="Garczarek L."/>
            <person name="Vaulot D."/>
            <person name="Probert I."/>
            <person name="Calteau A."/>
            <person name="Gourvil P."/>
            <person name="Marie D."/>
            <person name="Grebert T."/>
            <person name="Bouchier C."/>
            <person name="Le Panse S."/>
            <person name="Gachenot M."/>
            <person name="Rodriguez F."/>
            <person name="Garrido J.L."/>
        </authorList>
    </citation>
    <scope>NUCLEOTIDE SEQUENCE [LARGE SCALE GENOMIC DNA]</scope>
    <source>
        <strain evidence="2 3">RCC1774</strain>
    </source>
</reference>
<feature type="transmembrane region" description="Helical" evidence="1">
    <location>
        <begin position="20"/>
        <end position="45"/>
    </location>
</feature>
<evidence type="ECO:0000256" key="1">
    <source>
        <dbReference type="SAM" id="Phobius"/>
    </source>
</evidence>
<accession>A0A2W1JN13</accession>
<keyword evidence="1" id="KW-1133">Transmembrane helix</keyword>
<dbReference type="OrthoDB" id="483469at2"/>